<evidence type="ECO:0000313" key="5">
    <source>
        <dbReference type="EMBL" id="KAF7805644.1"/>
    </source>
</evidence>
<dbReference type="InterPro" id="IPR011515">
    <property type="entry name" value="Shugoshin_C"/>
</dbReference>
<proteinExistence type="inferred from homology"/>
<comment type="caution">
    <text evidence="5">The sequence shown here is derived from an EMBL/GenBank/DDBJ whole genome shotgun (WGS) entry which is preliminary data.</text>
</comment>
<gene>
    <name evidence="5" type="ORF">G2W53_037805</name>
</gene>
<keyword evidence="2" id="KW-0159">Chromosome partition</keyword>
<evidence type="ECO:0000313" key="6">
    <source>
        <dbReference type="Proteomes" id="UP000634136"/>
    </source>
</evidence>
<feature type="region of interest" description="Disordered" evidence="3">
    <location>
        <begin position="19"/>
        <end position="40"/>
    </location>
</feature>
<sequence length="292" mass="32856">MGGERMAAKRSIASLVRKKLSDITNSQTQPQKPPPTSPSHKNCIEQLLKEKDTLLQLLAERDKIIELNGAELMRLRANVQKLQLQNWNLAQSNSQILAELNLGRERIKTLHHEIVCKAALLQGKNSEVGGKEDMKNENNGSVSKVPRLYPSVMCILRALVSGLSRIGFHVTCFDWLQEGMDKAGEPWLKASHDDKIGNRNRRRTKRSRSTGSSSKVKVEVRSQLRRQYEDEAMENSFETEDAETAVSQTGPSSPATEDETGENFGSKPLRKAVEKVQSYKEIPLKAKLRRLE</sequence>
<dbReference type="InterPro" id="IPR044693">
    <property type="entry name" value="SGO_plant"/>
</dbReference>
<organism evidence="5 6">
    <name type="scientific">Senna tora</name>
    <dbReference type="NCBI Taxonomy" id="362788"/>
    <lineage>
        <taxon>Eukaryota</taxon>
        <taxon>Viridiplantae</taxon>
        <taxon>Streptophyta</taxon>
        <taxon>Embryophyta</taxon>
        <taxon>Tracheophyta</taxon>
        <taxon>Spermatophyta</taxon>
        <taxon>Magnoliopsida</taxon>
        <taxon>eudicotyledons</taxon>
        <taxon>Gunneridae</taxon>
        <taxon>Pentapetalae</taxon>
        <taxon>rosids</taxon>
        <taxon>fabids</taxon>
        <taxon>Fabales</taxon>
        <taxon>Fabaceae</taxon>
        <taxon>Caesalpinioideae</taxon>
        <taxon>Cassia clade</taxon>
        <taxon>Senna</taxon>
    </lineage>
</organism>
<dbReference type="Proteomes" id="UP000634136">
    <property type="component" value="Unassembled WGS sequence"/>
</dbReference>
<evidence type="ECO:0000259" key="4">
    <source>
        <dbReference type="Pfam" id="PF07557"/>
    </source>
</evidence>
<feature type="compositionally biased region" description="Basic residues" evidence="3">
    <location>
        <begin position="198"/>
        <end position="208"/>
    </location>
</feature>
<dbReference type="PANTHER" id="PTHR34373">
    <property type="entry name" value="SHUGOSHIN 2"/>
    <property type="match status" value="1"/>
</dbReference>
<dbReference type="PANTHER" id="PTHR34373:SF8">
    <property type="entry name" value="SHUGOSHIN"/>
    <property type="match status" value="1"/>
</dbReference>
<dbReference type="EMBL" id="JAAIUW010000012">
    <property type="protein sequence ID" value="KAF7805644.1"/>
    <property type="molecule type" value="Genomic_DNA"/>
</dbReference>
<feature type="domain" description="Shugoshin C-terminal" evidence="4">
    <location>
        <begin position="268"/>
        <end position="290"/>
    </location>
</feature>
<evidence type="ECO:0000256" key="3">
    <source>
        <dbReference type="SAM" id="MobiDB-lite"/>
    </source>
</evidence>
<dbReference type="AlphaFoldDB" id="A0A834SKT0"/>
<evidence type="ECO:0000256" key="2">
    <source>
        <dbReference type="ARBA" id="ARBA00022829"/>
    </source>
</evidence>
<name>A0A834SKT0_9FABA</name>
<evidence type="ECO:0000256" key="1">
    <source>
        <dbReference type="ARBA" id="ARBA00010845"/>
    </source>
</evidence>
<feature type="compositionally biased region" description="Basic and acidic residues" evidence="3">
    <location>
        <begin position="216"/>
        <end position="229"/>
    </location>
</feature>
<feature type="region of interest" description="Disordered" evidence="3">
    <location>
        <begin position="188"/>
        <end position="276"/>
    </location>
</feature>
<reference evidence="5" key="1">
    <citation type="submission" date="2020-09" db="EMBL/GenBank/DDBJ databases">
        <title>Genome-Enabled Discovery of Anthraquinone Biosynthesis in Senna tora.</title>
        <authorList>
            <person name="Kang S.-H."/>
            <person name="Pandey R.P."/>
            <person name="Lee C.-M."/>
            <person name="Sim J.-S."/>
            <person name="Jeong J.-T."/>
            <person name="Choi B.-S."/>
            <person name="Jung M."/>
            <person name="Ginzburg D."/>
            <person name="Zhao K."/>
            <person name="Won S.Y."/>
            <person name="Oh T.-J."/>
            <person name="Yu Y."/>
            <person name="Kim N.-H."/>
            <person name="Lee O.R."/>
            <person name="Lee T.-H."/>
            <person name="Bashyal P."/>
            <person name="Kim T.-S."/>
            <person name="Lee W.-H."/>
            <person name="Kawkins C."/>
            <person name="Kim C.-K."/>
            <person name="Kim J.S."/>
            <person name="Ahn B.O."/>
            <person name="Rhee S.Y."/>
            <person name="Sohng J.K."/>
        </authorList>
    </citation>
    <scope>NUCLEOTIDE SEQUENCE</scope>
    <source>
        <tissue evidence="5">Leaf</tissue>
    </source>
</reference>
<dbReference type="Pfam" id="PF07557">
    <property type="entry name" value="Shugoshin_C"/>
    <property type="match status" value="1"/>
</dbReference>
<feature type="compositionally biased region" description="Polar residues" evidence="3">
    <location>
        <begin position="245"/>
        <end position="255"/>
    </location>
</feature>
<comment type="similarity">
    <text evidence="1">Belongs to the shugoshin family.</text>
</comment>
<dbReference type="GO" id="GO:0034090">
    <property type="term" value="P:maintenance of meiotic sister chromatid cohesion"/>
    <property type="evidence" value="ECO:0007669"/>
    <property type="project" value="InterPro"/>
</dbReference>
<dbReference type="GO" id="GO:0005634">
    <property type="term" value="C:nucleus"/>
    <property type="evidence" value="ECO:0007669"/>
    <property type="project" value="InterPro"/>
</dbReference>
<dbReference type="GO" id="GO:0045144">
    <property type="term" value="P:meiotic sister chromatid segregation"/>
    <property type="evidence" value="ECO:0007669"/>
    <property type="project" value="InterPro"/>
</dbReference>
<dbReference type="OrthoDB" id="770508at2759"/>
<feature type="compositionally biased region" description="Basic and acidic residues" evidence="3">
    <location>
        <begin position="188"/>
        <end position="197"/>
    </location>
</feature>
<feature type="compositionally biased region" description="Acidic residues" evidence="3">
    <location>
        <begin position="230"/>
        <end position="243"/>
    </location>
</feature>
<protein>
    <submittedName>
        <fullName evidence="5">Shugoshin 2</fullName>
    </submittedName>
</protein>
<accession>A0A834SKT0</accession>
<keyword evidence="6" id="KW-1185">Reference proteome</keyword>
<dbReference type="GO" id="GO:0000775">
    <property type="term" value="C:chromosome, centromeric region"/>
    <property type="evidence" value="ECO:0007669"/>
    <property type="project" value="InterPro"/>
</dbReference>